<comment type="caution">
    <text evidence="2">The sequence shown here is derived from an EMBL/GenBank/DDBJ whole genome shotgun (WGS) entry which is preliminary data.</text>
</comment>
<dbReference type="InterPro" id="IPR036514">
    <property type="entry name" value="SGNH_hydro_sf"/>
</dbReference>
<dbReference type="Gene3D" id="3.40.50.1110">
    <property type="entry name" value="SGNH hydrolase"/>
    <property type="match status" value="1"/>
</dbReference>
<dbReference type="RefSeq" id="WP_307247618.1">
    <property type="nucleotide sequence ID" value="NZ_JAUSQZ010000001.1"/>
</dbReference>
<dbReference type="PANTHER" id="PTHR30383">
    <property type="entry name" value="THIOESTERASE 1/PROTEASE 1/LYSOPHOSPHOLIPASE L1"/>
    <property type="match status" value="1"/>
</dbReference>
<dbReference type="InterPro" id="IPR013830">
    <property type="entry name" value="SGNH_hydro"/>
</dbReference>
<name>A0ABT9P9Q9_9ACTN</name>
<feature type="domain" description="SGNH hydrolase-type esterase" evidence="1">
    <location>
        <begin position="117"/>
        <end position="303"/>
    </location>
</feature>
<evidence type="ECO:0000259" key="1">
    <source>
        <dbReference type="Pfam" id="PF13472"/>
    </source>
</evidence>
<dbReference type="EMBL" id="JAUSQZ010000001">
    <property type="protein sequence ID" value="MDP9829436.1"/>
    <property type="molecule type" value="Genomic_DNA"/>
</dbReference>
<accession>A0ABT9P9Q9</accession>
<organism evidence="2 3">
    <name type="scientific">Kineosporia succinea</name>
    <dbReference type="NCBI Taxonomy" id="84632"/>
    <lineage>
        <taxon>Bacteria</taxon>
        <taxon>Bacillati</taxon>
        <taxon>Actinomycetota</taxon>
        <taxon>Actinomycetes</taxon>
        <taxon>Kineosporiales</taxon>
        <taxon>Kineosporiaceae</taxon>
        <taxon>Kineosporia</taxon>
    </lineage>
</organism>
<protein>
    <submittedName>
        <fullName evidence="2">Lysophospholipase L1-like esterase</fullName>
    </submittedName>
</protein>
<evidence type="ECO:0000313" key="3">
    <source>
        <dbReference type="Proteomes" id="UP001235712"/>
    </source>
</evidence>
<dbReference type="SUPFAM" id="SSF52266">
    <property type="entry name" value="SGNH hydrolase"/>
    <property type="match status" value="1"/>
</dbReference>
<reference evidence="2 3" key="1">
    <citation type="submission" date="2023-07" db="EMBL/GenBank/DDBJ databases">
        <title>Sequencing the genomes of 1000 actinobacteria strains.</title>
        <authorList>
            <person name="Klenk H.-P."/>
        </authorList>
    </citation>
    <scope>NUCLEOTIDE SEQUENCE [LARGE SCALE GENOMIC DNA]</scope>
    <source>
        <strain evidence="2 3">DSM 44388</strain>
    </source>
</reference>
<keyword evidence="3" id="KW-1185">Reference proteome</keyword>
<proteinExistence type="predicted"/>
<dbReference type="Pfam" id="PF13472">
    <property type="entry name" value="Lipase_GDSL_2"/>
    <property type="match status" value="1"/>
</dbReference>
<gene>
    <name evidence="2" type="ORF">J2S57_005185</name>
</gene>
<dbReference type="InterPro" id="IPR051532">
    <property type="entry name" value="Ester_Hydrolysis_Enzymes"/>
</dbReference>
<dbReference type="PANTHER" id="PTHR30383:SF5">
    <property type="entry name" value="SGNH HYDROLASE-TYPE ESTERASE DOMAIN-CONTAINING PROTEIN"/>
    <property type="match status" value="1"/>
</dbReference>
<dbReference type="Proteomes" id="UP001235712">
    <property type="component" value="Unassembled WGS sequence"/>
</dbReference>
<sequence>MTAPGSLVGSGVHLDPGNASVIQNAAIAAALARVISQEQLSESVDAAIQGDTRIAGSVQKSSNLADLPSAVAARNNLGLGAAATMSLPQIAASPSLAFAYTSSAAPTRLIAGRAWTFLGDSITNGANADPGVSFPYVAVSTAGGTARVANLRSPAAPGAQNPPAGGISSICGFPGEDSGQLLNRFDTDVIATKPGGVFLLAGTNDFGRNTLAQWQSNIKAIRAKVRALGIPMVIGTVPPVGSTVANASDRRAFINAQNLWLRQWAPANDVPLADTHRAMVDPATGWIRSDHNGDGIHPVNTGHIAMGKVIGPAIAAVRPPVAPLIASAGVGVNSNPLMATAGGGPTGYQALFGSTMTTPDYACVDPAAGSALAAGKWAQLDCTATQGGFTGLAKGMTGLTAGGLCALVAQVELEDISGGVAAFGTGAGGWGVSVLSDNGSVLYTGISGATNTWDPTPGPFLTMFRLPTGVTTCKIEWKVGLPTGAHVKFRLGCLDILDLTALGVNPGDL</sequence>
<evidence type="ECO:0000313" key="2">
    <source>
        <dbReference type="EMBL" id="MDP9829436.1"/>
    </source>
</evidence>